<evidence type="ECO:0000313" key="1">
    <source>
        <dbReference type="EMBL" id="SHF46534.1"/>
    </source>
</evidence>
<protein>
    <submittedName>
        <fullName evidence="1">Uncharacterized protein</fullName>
    </submittedName>
</protein>
<dbReference type="AlphaFoldDB" id="A0A1M5BVG4"/>
<name>A0A1M5BVG4_9BACT</name>
<reference evidence="1 2" key="1">
    <citation type="submission" date="2016-11" db="EMBL/GenBank/DDBJ databases">
        <authorList>
            <person name="Jaros S."/>
            <person name="Januszkiewicz K."/>
            <person name="Wedrychowicz H."/>
        </authorList>
    </citation>
    <scope>NUCLEOTIDE SEQUENCE [LARGE SCALE GENOMIC DNA]</scope>
    <source>
        <strain evidence="1 2">DSM 21986</strain>
    </source>
</reference>
<organism evidence="1 2">
    <name type="scientific">Fodinibius roseus</name>
    <dbReference type="NCBI Taxonomy" id="1194090"/>
    <lineage>
        <taxon>Bacteria</taxon>
        <taxon>Pseudomonadati</taxon>
        <taxon>Balneolota</taxon>
        <taxon>Balneolia</taxon>
        <taxon>Balneolales</taxon>
        <taxon>Balneolaceae</taxon>
        <taxon>Fodinibius</taxon>
    </lineage>
</organism>
<proteinExistence type="predicted"/>
<dbReference type="Proteomes" id="UP000184041">
    <property type="component" value="Unassembled WGS sequence"/>
</dbReference>
<gene>
    <name evidence="1" type="ORF">SAMN05443144_1092</name>
</gene>
<dbReference type="EMBL" id="FQUS01000009">
    <property type="protein sequence ID" value="SHF46534.1"/>
    <property type="molecule type" value="Genomic_DNA"/>
</dbReference>
<dbReference type="RefSeq" id="WP_073062962.1">
    <property type="nucleotide sequence ID" value="NZ_FQUS01000009.1"/>
</dbReference>
<accession>A0A1M5BVG4</accession>
<evidence type="ECO:0000313" key="2">
    <source>
        <dbReference type="Proteomes" id="UP000184041"/>
    </source>
</evidence>
<sequence length="193" mass="22280">MRVFFIIIILISSATHFKYLNAQSLVNDYRSEVEYQASEIGKVTDRSELEDIYHQVGSLVDNIEDSLDDEKDTIMEPSLEEVLSKAELIENFIFALKEDGFKHTKNDAIDYVNNFNTISRNKIGGNSKCLEIERWEVGPNLYLISVINDKDNYTIRFSSEFREDKSWGEMKAGVGPDQSIVIRKYFDRSCKLP</sequence>
<keyword evidence="2" id="KW-1185">Reference proteome</keyword>